<feature type="domain" description="Capsule synthesis protein CapA" evidence="3">
    <location>
        <begin position="55"/>
        <end position="299"/>
    </location>
</feature>
<dbReference type="SMART" id="SM00854">
    <property type="entry name" value="PGA_cap"/>
    <property type="match status" value="1"/>
</dbReference>
<sequence length="389" mass="41867">MHAHPLGSLARRSAALLLLPALALGGCAQATGEAPASPAAASDTASAAPVEQRVTVSAMGDMLPHAPVHAEARTADGYSYGQYFDAIRPRYADADLVFCNEEVLASATSVDQVKTYPRFRAPVQFADSLGREVGCNAINLANNHMADYEQSDIDRTRAEWDTLQPRLISGASRSAAEQQQIAVTEIDGIRVAQLSYTTQSNQGHTDFGLNMAGGPLMADQLARARQEADVVMVSMHWGTEDSTTPDDEQRRYVQQLSDAGVDVVIGTGPHVLQPAEYVTRADGGRMLVWYSIGNMLSTQMPVNNRTGVIARWSFVRDGDAAVRVEDATAIPTFMDFVSRGVSLANRHSLRILPMAEAGDRVAAEFPGETADSRFAFVTQTLGGQITVQR</sequence>
<dbReference type="Proteomes" id="UP000481339">
    <property type="component" value="Unassembled WGS sequence"/>
</dbReference>
<dbReference type="InterPro" id="IPR029052">
    <property type="entry name" value="Metallo-depent_PP-like"/>
</dbReference>
<protein>
    <submittedName>
        <fullName evidence="4">CapA family protein</fullName>
    </submittedName>
</protein>
<dbReference type="OrthoDB" id="4394033at2"/>
<feature type="signal peptide" evidence="2">
    <location>
        <begin position="1"/>
        <end position="30"/>
    </location>
</feature>
<evidence type="ECO:0000259" key="3">
    <source>
        <dbReference type="SMART" id="SM00854"/>
    </source>
</evidence>
<evidence type="ECO:0000313" key="5">
    <source>
        <dbReference type="Proteomes" id="UP000481339"/>
    </source>
</evidence>
<dbReference type="InterPro" id="IPR019079">
    <property type="entry name" value="Capsule_synth_CapA"/>
</dbReference>
<dbReference type="SUPFAM" id="SSF56300">
    <property type="entry name" value="Metallo-dependent phosphatases"/>
    <property type="match status" value="1"/>
</dbReference>
<dbReference type="Pfam" id="PF09587">
    <property type="entry name" value="PGA_cap"/>
    <property type="match status" value="1"/>
</dbReference>
<dbReference type="AlphaFoldDB" id="A0A7C8BQX4"/>
<name>A0A7C8BQX4_9MICO</name>
<comment type="caution">
    <text evidence="4">The sequence shown here is derived from an EMBL/GenBank/DDBJ whole genome shotgun (WGS) entry which is preliminary data.</text>
</comment>
<dbReference type="InterPro" id="IPR052169">
    <property type="entry name" value="CW_Biosynth-Accessory"/>
</dbReference>
<organism evidence="4 5">
    <name type="scientific">Pseudoclavibacter caeni</name>
    <dbReference type="NCBI Taxonomy" id="908846"/>
    <lineage>
        <taxon>Bacteria</taxon>
        <taxon>Bacillati</taxon>
        <taxon>Actinomycetota</taxon>
        <taxon>Actinomycetes</taxon>
        <taxon>Micrococcales</taxon>
        <taxon>Microbacteriaceae</taxon>
        <taxon>Pseudoclavibacter</taxon>
    </lineage>
</organism>
<dbReference type="CDD" id="cd07381">
    <property type="entry name" value="MPP_CapA"/>
    <property type="match status" value="1"/>
</dbReference>
<reference evidence="4 5" key="1">
    <citation type="submission" date="2019-09" db="EMBL/GenBank/DDBJ databases">
        <title>Phylogeny of genus Pseudoclavibacter and closely related genus.</title>
        <authorList>
            <person name="Li Y."/>
        </authorList>
    </citation>
    <scope>NUCLEOTIDE SEQUENCE [LARGE SCALE GENOMIC DNA]</scope>
    <source>
        <strain evidence="4 5">JCM 16921</strain>
    </source>
</reference>
<dbReference type="EMBL" id="WBKA01000008">
    <property type="protein sequence ID" value="KAB1631252.1"/>
    <property type="molecule type" value="Genomic_DNA"/>
</dbReference>
<keyword evidence="2" id="KW-0732">Signal</keyword>
<evidence type="ECO:0000313" key="4">
    <source>
        <dbReference type="EMBL" id="KAB1631252.1"/>
    </source>
</evidence>
<gene>
    <name evidence="4" type="ORF">F8O02_08600</name>
</gene>
<keyword evidence="5" id="KW-1185">Reference proteome</keyword>
<evidence type="ECO:0000256" key="1">
    <source>
        <dbReference type="ARBA" id="ARBA00005662"/>
    </source>
</evidence>
<dbReference type="RefSeq" id="WP_158036837.1">
    <property type="nucleotide sequence ID" value="NZ_BAAAZV010000001.1"/>
</dbReference>
<evidence type="ECO:0000256" key="2">
    <source>
        <dbReference type="SAM" id="SignalP"/>
    </source>
</evidence>
<proteinExistence type="inferred from homology"/>
<dbReference type="PANTHER" id="PTHR33393:SF13">
    <property type="entry name" value="PGA BIOSYNTHESIS PROTEIN CAPA"/>
    <property type="match status" value="1"/>
</dbReference>
<comment type="similarity">
    <text evidence="1">Belongs to the CapA family.</text>
</comment>
<dbReference type="PANTHER" id="PTHR33393">
    <property type="entry name" value="POLYGLUTAMINE SYNTHESIS ACCESSORY PROTEIN RV0574C-RELATED"/>
    <property type="match status" value="1"/>
</dbReference>
<feature type="chain" id="PRO_5028881217" evidence="2">
    <location>
        <begin position="31"/>
        <end position="389"/>
    </location>
</feature>
<accession>A0A7C8BQX4</accession>
<dbReference type="Gene3D" id="3.60.21.10">
    <property type="match status" value="1"/>
</dbReference>